<evidence type="ECO:0000259" key="3">
    <source>
        <dbReference type="Pfam" id="PF05239"/>
    </source>
</evidence>
<feature type="domain" description="PRC-barrel" evidence="3">
    <location>
        <begin position="146"/>
        <end position="204"/>
    </location>
</feature>
<comment type="caution">
    <text evidence="4">The sequence shown here is derived from an EMBL/GenBank/DDBJ whole genome shotgun (WGS) entry which is preliminary data.</text>
</comment>
<name>A0A429YXV1_9HYPH</name>
<feature type="transmembrane region" description="Helical" evidence="1">
    <location>
        <begin position="12"/>
        <end position="31"/>
    </location>
</feature>
<evidence type="ECO:0000313" key="4">
    <source>
        <dbReference type="EMBL" id="RST86243.1"/>
    </source>
</evidence>
<dbReference type="EMBL" id="RWKW01000040">
    <property type="protein sequence ID" value="RST86243.1"/>
    <property type="molecule type" value="Genomic_DNA"/>
</dbReference>
<dbReference type="Proteomes" id="UP000278398">
    <property type="component" value="Unassembled WGS sequence"/>
</dbReference>
<dbReference type="GO" id="GO:0030077">
    <property type="term" value="C:plasma membrane light-harvesting complex"/>
    <property type="evidence" value="ECO:0007669"/>
    <property type="project" value="InterPro"/>
</dbReference>
<accession>A0A429YXV1</accession>
<protein>
    <submittedName>
        <fullName evidence="4">Photosynthetic reaction center subunit H</fullName>
    </submittedName>
</protein>
<dbReference type="InterPro" id="IPR011033">
    <property type="entry name" value="PRC_barrel-like_sf"/>
</dbReference>
<organism evidence="4 5">
    <name type="scientific">Aquibium carbonis</name>
    <dbReference type="NCBI Taxonomy" id="2495581"/>
    <lineage>
        <taxon>Bacteria</taxon>
        <taxon>Pseudomonadati</taxon>
        <taxon>Pseudomonadota</taxon>
        <taxon>Alphaproteobacteria</taxon>
        <taxon>Hyphomicrobiales</taxon>
        <taxon>Phyllobacteriaceae</taxon>
        <taxon>Aquibium</taxon>
    </lineage>
</organism>
<evidence type="ECO:0000313" key="5">
    <source>
        <dbReference type="Proteomes" id="UP000278398"/>
    </source>
</evidence>
<dbReference type="InterPro" id="IPR037097">
    <property type="entry name" value="Photo_RC_H_N_sf"/>
</dbReference>
<feature type="domain" description="Photosynthetic reaction centre H subunit N-terminal" evidence="2">
    <location>
        <begin position="5"/>
        <end position="135"/>
    </location>
</feature>
<dbReference type="RefSeq" id="WP_126700130.1">
    <property type="nucleotide sequence ID" value="NZ_RWKW01000040.1"/>
</dbReference>
<proteinExistence type="predicted"/>
<dbReference type="InterPro" id="IPR014747">
    <property type="entry name" value="Bac_photo_RC_H_C"/>
</dbReference>
<keyword evidence="1" id="KW-0812">Transmembrane</keyword>
<gene>
    <name evidence="4" type="primary">puhA</name>
    <name evidence="4" type="ORF">EJC49_11790</name>
</gene>
<dbReference type="SUPFAM" id="SSF50346">
    <property type="entry name" value="PRC-barrel domain"/>
    <property type="match status" value="1"/>
</dbReference>
<evidence type="ECO:0000259" key="2">
    <source>
        <dbReference type="Pfam" id="PF03967"/>
    </source>
</evidence>
<keyword evidence="1" id="KW-1133">Transmembrane helix</keyword>
<dbReference type="AlphaFoldDB" id="A0A429YXV1"/>
<evidence type="ECO:0000256" key="1">
    <source>
        <dbReference type="SAM" id="Phobius"/>
    </source>
</evidence>
<dbReference type="InterPro" id="IPR015810">
    <property type="entry name" value="Photo_RC_H_N"/>
</dbReference>
<keyword evidence="5" id="KW-1185">Reference proteome</keyword>
<dbReference type="Pfam" id="PF03967">
    <property type="entry name" value="PRCH"/>
    <property type="match status" value="1"/>
</dbReference>
<dbReference type="InterPro" id="IPR005652">
    <property type="entry name" value="Photo_RC_H"/>
</dbReference>
<dbReference type="NCBIfam" id="TIGR01150">
    <property type="entry name" value="puhA"/>
    <property type="match status" value="1"/>
</dbReference>
<dbReference type="Pfam" id="PF05239">
    <property type="entry name" value="PRC"/>
    <property type="match status" value="1"/>
</dbReference>
<dbReference type="OrthoDB" id="8557487at2"/>
<reference evidence="4 5" key="1">
    <citation type="submission" date="2018-12" db="EMBL/GenBank/DDBJ databases">
        <title>Mesorhizobium carbonis sp. nov., isolated from coal mine water.</title>
        <authorList>
            <person name="Xin W."/>
            <person name="Xu Z."/>
            <person name="Xiang F."/>
            <person name="Zhang J."/>
            <person name="Xi L."/>
            <person name="Liu J."/>
        </authorList>
    </citation>
    <scope>NUCLEOTIDE SEQUENCE [LARGE SCALE GENOMIC DNA]</scope>
    <source>
        <strain evidence="4 5">B2.3</strain>
    </source>
</reference>
<dbReference type="SUPFAM" id="SSF81490">
    <property type="entry name" value="Photosystem II reaction centre subunit H, transmembrane region"/>
    <property type="match status" value="1"/>
</dbReference>
<dbReference type="GO" id="GO:0019684">
    <property type="term" value="P:photosynthesis, light reaction"/>
    <property type="evidence" value="ECO:0007669"/>
    <property type="project" value="InterPro"/>
</dbReference>
<sequence>MYPNEFTSYIDAAQVALYVFWVFFFGLVFWLRREDRREGYPLESDPTGTVKDRGFLLLPEPKTFLLRDGTSVSVPNLKRDQRPIAAVRAGAWPGAPLVPTGDPLVDGVGPAAWAERRDIPDQTWDGRNKIVPTRVDAHYGVAPGDPDPRGMRVIAADRKVAGTVTDIWVDHAEHAIRYLEVDIDQPGLGNVLVPMTLARIVGTDLSGRSVQVKSLLAGQFANAPRTRSRDSVTFLEEDRICAYFTGGHLYATGDRSEPLL</sequence>
<keyword evidence="1" id="KW-0472">Membrane</keyword>
<dbReference type="Gene3D" id="4.10.540.10">
    <property type="entry name" value="Photosynthetic reaction centre, H subunit, N-terminal domain"/>
    <property type="match status" value="1"/>
</dbReference>
<dbReference type="InterPro" id="IPR027275">
    <property type="entry name" value="PRC-brl_dom"/>
</dbReference>
<dbReference type="Gene3D" id="3.90.50.10">
    <property type="entry name" value="Photosynthetic Reaction Center, subunit H, domain 2"/>
    <property type="match status" value="1"/>
</dbReference>